<feature type="coiled-coil region" evidence="1">
    <location>
        <begin position="255"/>
        <end position="289"/>
    </location>
</feature>
<keyword evidence="4" id="KW-1185">Reference proteome</keyword>
<gene>
    <name evidence="3" type="ORF">V8G54_016909</name>
</gene>
<feature type="compositionally biased region" description="Polar residues" evidence="2">
    <location>
        <begin position="60"/>
        <end position="78"/>
    </location>
</feature>
<feature type="region of interest" description="Disordered" evidence="2">
    <location>
        <begin position="292"/>
        <end position="311"/>
    </location>
</feature>
<organism evidence="3 4">
    <name type="scientific">Vigna mungo</name>
    <name type="common">Black gram</name>
    <name type="synonym">Phaseolus mungo</name>
    <dbReference type="NCBI Taxonomy" id="3915"/>
    <lineage>
        <taxon>Eukaryota</taxon>
        <taxon>Viridiplantae</taxon>
        <taxon>Streptophyta</taxon>
        <taxon>Embryophyta</taxon>
        <taxon>Tracheophyta</taxon>
        <taxon>Spermatophyta</taxon>
        <taxon>Magnoliopsida</taxon>
        <taxon>eudicotyledons</taxon>
        <taxon>Gunneridae</taxon>
        <taxon>Pentapetalae</taxon>
        <taxon>rosids</taxon>
        <taxon>fabids</taxon>
        <taxon>Fabales</taxon>
        <taxon>Fabaceae</taxon>
        <taxon>Papilionoideae</taxon>
        <taxon>50 kb inversion clade</taxon>
        <taxon>NPAAA clade</taxon>
        <taxon>indigoferoid/millettioid clade</taxon>
        <taxon>Phaseoleae</taxon>
        <taxon>Vigna</taxon>
    </lineage>
</organism>
<feature type="compositionally biased region" description="Basic and acidic residues" evidence="2">
    <location>
        <begin position="494"/>
        <end position="503"/>
    </location>
</feature>
<evidence type="ECO:0000313" key="3">
    <source>
        <dbReference type="EMBL" id="WVZ12379.1"/>
    </source>
</evidence>
<feature type="region of interest" description="Disordered" evidence="2">
    <location>
        <begin position="489"/>
        <end position="527"/>
    </location>
</feature>
<feature type="compositionally biased region" description="Basic and acidic residues" evidence="2">
    <location>
        <begin position="26"/>
        <end position="36"/>
    </location>
</feature>
<dbReference type="AlphaFoldDB" id="A0AAQ3S1R2"/>
<accession>A0AAQ3S1R2</accession>
<feature type="non-terminal residue" evidence="3">
    <location>
        <position position="1"/>
    </location>
</feature>
<dbReference type="Proteomes" id="UP001374535">
    <property type="component" value="Chromosome 5"/>
</dbReference>
<reference evidence="3 4" key="1">
    <citation type="journal article" date="2023" name="Life. Sci Alliance">
        <title>Evolutionary insights into 3D genome organization and epigenetic landscape of Vigna mungo.</title>
        <authorList>
            <person name="Junaid A."/>
            <person name="Singh B."/>
            <person name="Bhatia S."/>
        </authorList>
    </citation>
    <scope>NUCLEOTIDE SEQUENCE [LARGE SCALE GENOMIC DNA]</scope>
    <source>
        <strain evidence="3">Urdbean</strain>
    </source>
</reference>
<keyword evidence="1" id="KW-0175">Coiled coil</keyword>
<feature type="region of interest" description="Disordered" evidence="2">
    <location>
        <begin position="26"/>
        <end position="45"/>
    </location>
</feature>
<evidence type="ECO:0000256" key="1">
    <source>
        <dbReference type="SAM" id="Coils"/>
    </source>
</evidence>
<dbReference type="EMBL" id="CP144696">
    <property type="protein sequence ID" value="WVZ12379.1"/>
    <property type="molecule type" value="Genomic_DNA"/>
</dbReference>
<name>A0AAQ3S1R2_VIGMU</name>
<protein>
    <submittedName>
        <fullName evidence="3">Uncharacterized protein</fullName>
    </submittedName>
</protein>
<evidence type="ECO:0000313" key="4">
    <source>
        <dbReference type="Proteomes" id="UP001374535"/>
    </source>
</evidence>
<evidence type="ECO:0000256" key="2">
    <source>
        <dbReference type="SAM" id="MobiDB-lite"/>
    </source>
</evidence>
<feature type="region of interest" description="Disordered" evidence="2">
    <location>
        <begin position="52"/>
        <end position="78"/>
    </location>
</feature>
<sequence length="527" mass="58371">FKVIIFSLEPMENKKKEQKLAFVCKQESHTNDETQSKRHNAQPNVIVVPSAKISSSSPSLENTPNSNQQQQASIVQRPYNAQSASEQLLAMDFPTQASAAGALSQWHQYPHLFAQSASPFWQSHPPSAVAGPLLGANVPTIYHPFTDTGFPAAPSSTTQTPPPSMCYNYPFPVFPCYWGPSSYMAQLYQMQHPYVHSFPDALNFSSATPKVPNCSASAENYSQIGNIKSPSELTQKYQQLWEAEKAKNVELRRVTHKLRAKVSGYKDKLKKLQKEVSSFKQKAELAFKQLNGTVPAGPTQPLKKRGRPNRSLASADALNESYLVAVGKRPSLCNSLSQNKSPFEKVKPIFEKVILKKVENKEITTRFTTKTAQQENNVNSLNTVKDVSCNTQINQIYPIKSECQGHVHQESEGVQTWGSRVHVNFGKDRDLGPSEVLNHGKSVSSKKYIGNTGLNSGKHLEDNVKDVLDGIFFQQGQNITHGWSLRLAEEDDVSESKDEKEVMGDDTSSAAEEIGVTKDLGGWLPHG</sequence>
<proteinExistence type="predicted"/>